<evidence type="ECO:0000313" key="1">
    <source>
        <dbReference type="EMBL" id="RAI33043.1"/>
    </source>
</evidence>
<evidence type="ECO:0000313" key="2">
    <source>
        <dbReference type="Proteomes" id="UP000248863"/>
    </source>
</evidence>
<proteinExistence type="predicted"/>
<organism evidence="1 2">
    <name type="scientific">Rhodoplanes elegans</name>
    <dbReference type="NCBI Taxonomy" id="29408"/>
    <lineage>
        <taxon>Bacteria</taxon>
        <taxon>Pseudomonadati</taxon>
        <taxon>Pseudomonadota</taxon>
        <taxon>Alphaproteobacteria</taxon>
        <taxon>Hyphomicrobiales</taxon>
        <taxon>Nitrobacteraceae</taxon>
        <taxon>Rhodoplanes</taxon>
    </lineage>
</organism>
<keyword evidence="2" id="KW-1185">Reference proteome</keyword>
<gene>
    <name evidence="1" type="ORF">CH338_23190</name>
</gene>
<accession>A0A327K5P1</accession>
<dbReference type="Proteomes" id="UP000248863">
    <property type="component" value="Unassembled WGS sequence"/>
</dbReference>
<dbReference type="EMBL" id="NPEU01000386">
    <property type="protein sequence ID" value="RAI33043.1"/>
    <property type="molecule type" value="Genomic_DNA"/>
</dbReference>
<comment type="caution">
    <text evidence="1">The sequence shown here is derived from an EMBL/GenBank/DDBJ whole genome shotgun (WGS) entry which is preliminary data.</text>
</comment>
<dbReference type="AlphaFoldDB" id="A0A327K5P1"/>
<reference evidence="1 2" key="1">
    <citation type="submission" date="2017-07" db="EMBL/GenBank/DDBJ databases">
        <title>Draft Genome Sequences of Select Purple Nonsulfur Bacteria.</title>
        <authorList>
            <person name="Lasarre B."/>
            <person name="Mckinlay J.B."/>
        </authorList>
    </citation>
    <scope>NUCLEOTIDE SEQUENCE [LARGE SCALE GENOMIC DNA]</scope>
    <source>
        <strain evidence="1 2">DSM 11907</strain>
    </source>
</reference>
<name>A0A327K5P1_9BRAD</name>
<sequence>MNVYLKKNEIEMILYSGNLTNTEALFRPLDVNLFSSFDTATRLVEDALIVSETPESLANQHFKRYFLERATVYGGKRHMVTTSATLRSNLIFSAETRDGDTKETAGSPNAIAESSLKRIVKQ</sequence>
<protein>
    <submittedName>
        <fullName evidence="1">Uncharacterized protein</fullName>
    </submittedName>
</protein>